<evidence type="ECO:0000313" key="1">
    <source>
        <dbReference type="EMBL" id="SJM28265.1"/>
    </source>
</evidence>
<accession>A0A2P9AAV0</accession>
<keyword evidence="2" id="KW-1185">Reference proteome</keyword>
<organism evidence="1 2">
    <name type="scientific">Mesorhizobium delmotii</name>
    <dbReference type="NCBI Taxonomy" id="1631247"/>
    <lineage>
        <taxon>Bacteria</taxon>
        <taxon>Pseudomonadati</taxon>
        <taxon>Pseudomonadota</taxon>
        <taxon>Alphaproteobacteria</taxon>
        <taxon>Hyphomicrobiales</taxon>
        <taxon>Phyllobacteriaceae</taxon>
        <taxon>Mesorhizobium</taxon>
    </lineage>
</organism>
<evidence type="ECO:0000313" key="2">
    <source>
        <dbReference type="Proteomes" id="UP000245698"/>
    </source>
</evidence>
<gene>
    <name evidence="1" type="ORF">BQ8482_110195</name>
</gene>
<sequence>MPSREMGYPMCPEQTLANWRTRQDSKAVTSAFGAIYTAHPNSAIGQGMVRYPSEIAGFFNNPGLRSYPKPRCDFRPRAYVVLTREIGASRSERHG</sequence>
<proteinExistence type="predicted"/>
<dbReference type="AlphaFoldDB" id="A0A2P9AAV0"/>
<dbReference type="Proteomes" id="UP000245698">
    <property type="component" value="Unassembled WGS sequence"/>
</dbReference>
<name>A0A2P9AAV0_9HYPH</name>
<dbReference type="EMBL" id="FUIG01000013">
    <property type="protein sequence ID" value="SJM28265.1"/>
    <property type="molecule type" value="Genomic_DNA"/>
</dbReference>
<reference evidence="2" key="1">
    <citation type="submission" date="2016-12" db="EMBL/GenBank/DDBJ databases">
        <authorList>
            <person name="Brunel B."/>
        </authorList>
    </citation>
    <scope>NUCLEOTIDE SEQUENCE [LARGE SCALE GENOMIC DNA]</scope>
</reference>
<protein>
    <submittedName>
        <fullName evidence="1">Uncharacterized protein</fullName>
    </submittedName>
</protein>